<accession>L5M6V8</accession>
<dbReference type="Proteomes" id="UP000010556">
    <property type="component" value="Unassembled WGS sequence"/>
</dbReference>
<feature type="compositionally biased region" description="Pro residues" evidence="1">
    <location>
        <begin position="34"/>
        <end position="56"/>
    </location>
</feature>
<dbReference type="AlphaFoldDB" id="L5M6V8"/>
<feature type="signal peptide" evidence="2">
    <location>
        <begin position="1"/>
        <end position="23"/>
    </location>
</feature>
<evidence type="ECO:0000313" key="3">
    <source>
        <dbReference type="EMBL" id="ELK34052.1"/>
    </source>
</evidence>
<feature type="chain" id="PRO_5003970978" description="Secreted protein" evidence="2">
    <location>
        <begin position="24"/>
        <end position="120"/>
    </location>
</feature>
<name>L5M6V8_MYODS</name>
<reference evidence="4" key="1">
    <citation type="journal article" date="2013" name="Science">
        <title>Comparative analysis of bat genomes provides insight into the evolution of flight and immunity.</title>
        <authorList>
            <person name="Zhang G."/>
            <person name="Cowled C."/>
            <person name="Shi Z."/>
            <person name="Huang Z."/>
            <person name="Bishop-Lilly K.A."/>
            <person name="Fang X."/>
            <person name="Wynne J.W."/>
            <person name="Xiong Z."/>
            <person name="Baker M.L."/>
            <person name="Zhao W."/>
            <person name="Tachedjian M."/>
            <person name="Zhu Y."/>
            <person name="Zhou P."/>
            <person name="Jiang X."/>
            <person name="Ng J."/>
            <person name="Yang L."/>
            <person name="Wu L."/>
            <person name="Xiao J."/>
            <person name="Feng Y."/>
            <person name="Chen Y."/>
            <person name="Sun X."/>
            <person name="Zhang Y."/>
            <person name="Marsh G.A."/>
            <person name="Crameri G."/>
            <person name="Broder C.C."/>
            <person name="Frey K.G."/>
            <person name="Wang L.F."/>
            <person name="Wang J."/>
        </authorList>
    </citation>
    <scope>NUCLEOTIDE SEQUENCE [LARGE SCALE GENOMIC DNA]</scope>
</reference>
<dbReference type="EMBL" id="KB103369">
    <property type="protein sequence ID" value="ELK34052.1"/>
    <property type="molecule type" value="Genomic_DNA"/>
</dbReference>
<keyword evidence="2" id="KW-0732">Signal</keyword>
<keyword evidence="4" id="KW-1185">Reference proteome</keyword>
<sequence>MVVRPSSYTTKLVLVGRWLWASACTVSSRTPAPSRKPSPPSHHPTIPPSHHPTDPPSRLPAFLPCCWHWACSLPPGPGTDGITPPTCTEQRLRPPDAPKRAEGTTTTSLSLPSPDKASEA</sequence>
<proteinExistence type="predicted"/>
<evidence type="ECO:0000256" key="2">
    <source>
        <dbReference type="SAM" id="SignalP"/>
    </source>
</evidence>
<evidence type="ECO:0000256" key="1">
    <source>
        <dbReference type="SAM" id="MobiDB-lite"/>
    </source>
</evidence>
<evidence type="ECO:0008006" key="5">
    <source>
        <dbReference type="Google" id="ProtNLM"/>
    </source>
</evidence>
<feature type="region of interest" description="Disordered" evidence="1">
    <location>
        <begin position="78"/>
        <end position="120"/>
    </location>
</feature>
<feature type="compositionally biased region" description="Basic and acidic residues" evidence="1">
    <location>
        <begin position="90"/>
        <end position="102"/>
    </location>
</feature>
<organism evidence="3 4">
    <name type="scientific">Myotis davidii</name>
    <name type="common">David's myotis</name>
    <dbReference type="NCBI Taxonomy" id="225400"/>
    <lineage>
        <taxon>Eukaryota</taxon>
        <taxon>Metazoa</taxon>
        <taxon>Chordata</taxon>
        <taxon>Craniata</taxon>
        <taxon>Vertebrata</taxon>
        <taxon>Euteleostomi</taxon>
        <taxon>Mammalia</taxon>
        <taxon>Eutheria</taxon>
        <taxon>Laurasiatheria</taxon>
        <taxon>Chiroptera</taxon>
        <taxon>Yangochiroptera</taxon>
        <taxon>Vespertilionidae</taxon>
        <taxon>Myotis</taxon>
    </lineage>
</organism>
<feature type="compositionally biased region" description="Low complexity" evidence="1">
    <location>
        <begin position="104"/>
        <end position="114"/>
    </location>
</feature>
<evidence type="ECO:0000313" key="4">
    <source>
        <dbReference type="Proteomes" id="UP000010556"/>
    </source>
</evidence>
<protein>
    <recommendedName>
        <fullName evidence="5">Secreted protein</fullName>
    </recommendedName>
</protein>
<feature type="region of interest" description="Disordered" evidence="1">
    <location>
        <begin position="28"/>
        <end position="56"/>
    </location>
</feature>
<gene>
    <name evidence="3" type="ORF">MDA_GLEAN10008933</name>
</gene>